<protein>
    <submittedName>
        <fullName evidence="1">Uncharacterized protein</fullName>
    </submittedName>
</protein>
<dbReference type="EMBL" id="BGPR01000768">
    <property type="protein sequence ID" value="GBM34737.1"/>
    <property type="molecule type" value="Genomic_DNA"/>
</dbReference>
<accession>A0A4Y2F1S3</accession>
<organism evidence="1 2">
    <name type="scientific">Araneus ventricosus</name>
    <name type="common">Orbweaver spider</name>
    <name type="synonym">Epeira ventricosa</name>
    <dbReference type="NCBI Taxonomy" id="182803"/>
    <lineage>
        <taxon>Eukaryota</taxon>
        <taxon>Metazoa</taxon>
        <taxon>Ecdysozoa</taxon>
        <taxon>Arthropoda</taxon>
        <taxon>Chelicerata</taxon>
        <taxon>Arachnida</taxon>
        <taxon>Araneae</taxon>
        <taxon>Araneomorphae</taxon>
        <taxon>Entelegynae</taxon>
        <taxon>Araneoidea</taxon>
        <taxon>Araneidae</taxon>
        <taxon>Araneus</taxon>
    </lineage>
</organism>
<dbReference type="AlphaFoldDB" id="A0A4Y2F1S3"/>
<gene>
    <name evidence="1" type="ORF">AVEN_208897_1</name>
</gene>
<name>A0A4Y2F1S3_ARAVE</name>
<keyword evidence="2" id="KW-1185">Reference proteome</keyword>
<evidence type="ECO:0000313" key="2">
    <source>
        <dbReference type="Proteomes" id="UP000499080"/>
    </source>
</evidence>
<sequence length="92" mass="10042">MQGRGGLVVRSWFLGPKGYRYRNLIPLKIGRVLGPLHATSYVGAKRPPVSVAPKPGEVGASPGLVFAIRPRFKIARSVVRNNSSMIRIKICC</sequence>
<comment type="caution">
    <text evidence="1">The sequence shown here is derived from an EMBL/GenBank/DDBJ whole genome shotgun (WGS) entry which is preliminary data.</text>
</comment>
<evidence type="ECO:0000313" key="1">
    <source>
        <dbReference type="EMBL" id="GBM34737.1"/>
    </source>
</evidence>
<reference evidence="1 2" key="1">
    <citation type="journal article" date="2019" name="Sci. Rep.">
        <title>Orb-weaving spider Araneus ventricosus genome elucidates the spidroin gene catalogue.</title>
        <authorList>
            <person name="Kono N."/>
            <person name="Nakamura H."/>
            <person name="Ohtoshi R."/>
            <person name="Moran D.A.P."/>
            <person name="Shinohara A."/>
            <person name="Yoshida Y."/>
            <person name="Fujiwara M."/>
            <person name="Mori M."/>
            <person name="Tomita M."/>
            <person name="Arakawa K."/>
        </authorList>
    </citation>
    <scope>NUCLEOTIDE SEQUENCE [LARGE SCALE GENOMIC DNA]</scope>
</reference>
<dbReference type="Proteomes" id="UP000499080">
    <property type="component" value="Unassembled WGS sequence"/>
</dbReference>
<proteinExistence type="predicted"/>